<dbReference type="InterPro" id="IPR020579">
    <property type="entry name" value="Exonuc_VII_lsu_C"/>
</dbReference>
<name>A0A506UMQ6_9PROT</name>
<dbReference type="GO" id="GO:0009318">
    <property type="term" value="C:exodeoxyribonuclease VII complex"/>
    <property type="evidence" value="ECO:0007669"/>
    <property type="project" value="UniProtKB-UniRule"/>
</dbReference>
<feature type="domain" description="OB-fold nucleic acid binding" evidence="9">
    <location>
        <begin position="56"/>
        <end position="148"/>
    </location>
</feature>
<dbReference type="Proteomes" id="UP000315037">
    <property type="component" value="Unassembled WGS sequence"/>
</dbReference>
<keyword evidence="3 5" id="KW-0378">Hydrolase</keyword>
<evidence type="ECO:0000256" key="4">
    <source>
        <dbReference type="ARBA" id="ARBA00022839"/>
    </source>
</evidence>
<keyword evidence="11" id="KW-1185">Reference proteome</keyword>
<comment type="subcellular location">
    <subcellularLocation>
        <location evidence="5 6">Cytoplasm</location>
    </subcellularLocation>
</comment>
<feature type="compositionally biased region" description="Low complexity" evidence="7">
    <location>
        <begin position="24"/>
        <end position="52"/>
    </location>
</feature>
<dbReference type="PANTHER" id="PTHR30008">
    <property type="entry name" value="EXODEOXYRIBONUCLEASE 7 LARGE SUBUNIT"/>
    <property type="match status" value="1"/>
</dbReference>
<dbReference type="EC" id="3.1.11.6" evidence="5"/>
<proteinExistence type="inferred from homology"/>
<organism evidence="10 11">
    <name type="scientific">Oecophyllibacter saccharovorans</name>
    <dbReference type="NCBI Taxonomy" id="2558360"/>
    <lineage>
        <taxon>Bacteria</taxon>
        <taxon>Pseudomonadati</taxon>
        <taxon>Pseudomonadota</taxon>
        <taxon>Alphaproteobacteria</taxon>
        <taxon>Acetobacterales</taxon>
        <taxon>Acetobacteraceae</taxon>
        <taxon>Oecophyllibacter</taxon>
    </lineage>
</organism>
<dbReference type="PANTHER" id="PTHR30008:SF0">
    <property type="entry name" value="EXODEOXYRIBONUCLEASE 7 LARGE SUBUNIT"/>
    <property type="match status" value="1"/>
</dbReference>
<evidence type="ECO:0000313" key="10">
    <source>
        <dbReference type="EMBL" id="TPW34599.1"/>
    </source>
</evidence>
<dbReference type="InterPro" id="IPR003753">
    <property type="entry name" value="Exonuc_VII_L"/>
</dbReference>
<keyword evidence="1 5" id="KW-0963">Cytoplasm</keyword>
<accession>A0A506UMQ6</accession>
<evidence type="ECO:0000256" key="1">
    <source>
        <dbReference type="ARBA" id="ARBA00022490"/>
    </source>
</evidence>
<feature type="region of interest" description="Disordered" evidence="7">
    <location>
        <begin position="1"/>
        <end position="55"/>
    </location>
</feature>
<gene>
    <name evidence="5" type="primary">xseA</name>
    <name evidence="10" type="ORF">E3202_08115</name>
</gene>
<dbReference type="AlphaFoldDB" id="A0A506UMQ6"/>
<evidence type="ECO:0000256" key="6">
    <source>
        <dbReference type="RuleBase" id="RU004355"/>
    </source>
</evidence>
<dbReference type="CDD" id="cd04489">
    <property type="entry name" value="ExoVII_LU_OBF"/>
    <property type="match status" value="1"/>
</dbReference>
<evidence type="ECO:0000259" key="8">
    <source>
        <dbReference type="Pfam" id="PF02601"/>
    </source>
</evidence>
<protein>
    <recommendedName>
        <fullName evidence="5">Exodeoxyribonuclease 7 large subunit</fullName>
        <ecNumber evidence="5">3.1.11.6</ecNumber>
    </recommendedName>
    <alternativeName>
        <fullName evidence="5">Exodeoxyribonuclease VII large subunit</fullName>
        <shortName evidence="5">Exonuclease VII large subunit</shortName>
    </alternativeName>
</protein>
<evidence type="ECO:0000256" key="5">
    <source>
        <dbReference type="HAMAP-Rule" id="MF_00378"/>
    </source>
</evidence>
<comment type="catalytic activity">
    <reaction evidence="5 6">
        <text>Exonucleolytic cleavage in either 5'- to 3'- or 3'- to 5'-direction to yield nucleoside 5'-phosphates.</text>
        <dbReference type="EC" id="3.1.11.6"/>
    </reaction>
</comment>
<comment type="caution">
    <text evidence="10">The sequence shown here is derived from an EMBL/GenBank/DDBJ whole genome shotgun (WGS) entry which is preliminary data.</text>
</comment>
<dbReference type="GO" id="GO:0006308">
    <property type="term" value="P:DNA catabolic process"/>
    <property type="evidence" value="ECO:0007669"/>
    <property type="project" value="UniProtKB-UniRule"/>
</dbReference>
<evidence type="ECO:0000256" key="7">
    <source>
        <dbReference type="SAM" id="MobiDB-lite"/>
    </source>
</evidence>
<keyword evidence="2 5" id="KW-0540">Nuclease</keyword>
<evidence type="ECO:0000313" key="11">
    <source>
        <dbReference type="Proteomes" id="UP000315037"/>
    </source>
</evidence>
<dbReference type="Pfam" id="PF02601">
    <property type="entry name" value="Exonuc_VII_L"/>
    <property type="match status" value="1"/>
</dbReference>
<reference evidence="10 11" key="1">
    <citation type="submission" date="2019-03" db="EMBL/GenBank/DDBJ databases">
        <title>The complete genome sequence of Neokomagataea sp. Jb2 NBRC113641.</title>
        <authorList>
            <person name="Chua K.-O."/>
            <person name="Chan K.-G."/>
            <person name="See-Too W.-S."/>
        </authorList>
    </citation>
    <scope>NUCLEOTIDE SEQUENCE [LARGE SCALE GENOMIC DNA]</scope>
    <source>
        <strain evidence="10 11">Jb2</strain>
    </source>
</reference>
<dbReference type="GO" id="GO:0003676">
    <property type="term" value="F:nucleic acid binding"/>
    <property type="evidence" value="ECO:0007669"/>
    <property type="project" value="InterPro"/>
</dbReference>
<comment type="function">
    <text evidence="5">Bidirectionally degrades single-stranded DNA into large acid-insoluble oligonucleotides, which are then degraded further into small acid-soluble oligonucleotides.</text>
</comment>
<evidence type="ECO:0000259" key="9">
    <source>
        <dbReference type="Pfam" id="PF13742"/>
    </source>
</evidence>
<feature type="region of interest" description="Disordered" evidence="7">
    <location>
        <begin position="502"/>
        <end position="532"/>
    </location>
</feature>
<comment type="subunit">
    <text evidence="5">Heterooligomer composed of large and small subunits.</text>
</comment>
<dbReference type="HAMAP" id="MF_00378">
    <property type="entry name" value="Exonuc_7_L"/>
    <property type="match status" value="1"/>
</dbReference>
<evidence type="ECO:0000256" key="3">
    <source>
        <dbReference type="ARBA" id="ARBA00022801"/>
    </source>
</evidence>
<sequence length="532" mass="57864">MSQDPDDDLIFTADETAAPAQAKATPGPAARPRAPAARASAARPPTNSAPTNVPEFSVSDISGSIKRLLEGAFGRVRVRGEITELKRYPSGHVYLSLKDEGGKIAGVIWRSAVPRLGMVPENGAEIIATGRITTYGERSSYQLVIERLEYAGEGAMLARIEQLRQKLLAEGLFAPERKRPLPFLPRRIGVITSRAGAVLHDICTTISRRFPHEVLLWPVAVQGEGAAPQIAAAIEGMNRLAEPPDVLIVARGGGSLEDLMAFNDERVVRAAAASKIPLISAVGHETDTTLIDFASDRRAPTPTAAAELAVPVRAELQADLDHRAARLSGALAGTLRSARQHLESYRLPSLPVLLETNRMRLEDRAQRLELGLPAALQRARSRLETASLQLRAPELILAPRQKALDAAGSALNAAWERSLAGRQMLLLRQNLSPDLLASRVQLQRARLEGLGRQLEALSPRQVLERGYVLVQDAQGRPVTRQAQLPPHSRVTLDFVDGKRLAELDPEEHPWPPPRRPRERGAPLPRLQGDLGI</sequence>
<evidence type="ECO:0000256" key="2">
    <source>
        <dbReference type="ARBA" id="ARBA00022722"/>
    </source>
</evidence>
<dbReference type="Pfam" id="PF13742">
    <property type="entry name" value="tRNA_anti_2"/>
    <property type="match status" value="1"/>
</dbReference>
<dbReference type="InterPro" id="IPR025824">
    <property type="entry name" value="OB-fold_nuc-bd_dom"/>
</dbReference>
<dbReference type="GO" id="GO:0005737">
    <property type="term" value="C:cytoplasm"/>
    <property type="evidence" value="ECO:0007669"/>
    <property type="project" value="UniProtKB-SubCell"/>
</dbReference>
<dbReference type="EMBL" id="SORZ01000002">
    <property type="protein sequence ID" value="TPW34599.1"/>
    <property type="molecule type" value="Genomic_DNA"/>
</dbReference>
<keyword evidence="4 5" id="KW-0269">Exonuclease</keyword>
<dbReference type="GO" id="GO:0008855">
    <property type="term" value="F:exodeoxyribonuclease VII activity"/>
    <property type="evidence" value="ECO:0007669"/>
    <property type="project" value="UniProtKB-UniRule"/>
</dbReference>
<dbReference type="NCBIfam" id="TIGR00237">
    <property type="entry name" value="xseA"/>
    <property type="match status" value="1"/>
</dbReference>
<comment type="similarity">
    <text evidence="5 6">Belongs to the XseA family.</text>
</comment>
<feature type="domain" description="Exonuclease VII large subunit C-terminal" evidence="8">
    <location>
        <begin position="172"/>
        <end position="499"/>
    </location>
</feature>